<organism evidence="8 9">
    <name type="scientific">Sphaerisporangium corydalis</name>
    <dbReference type="NCBI Taxonomy" id="1441875"/>
    <lineage>
        <taxon>Bacteria</taxon>
        <taxon>Bacillati</taxon>
        <taxon>Actinomycetota</taxon>
        <taxon>Actinomycetes</taxon>
        <taxon>Streptosporangiales</taxon>
        <taxon>Streptosporangiaceae</taxon>
        <taxon>Sphaerisporangium</taxon>
    </lineage>
</organism>
<evidence type="ECO:0000256" key="5">
    <source>
        <dbReference type="ARBA" id="ARBA00023136"/>
    </source>
</evidence>
<evidence type="ECO:0000313" key="8">
    <source>
        <dbReference type="EMBL" id="MFC4588777.1"/>
    </source>
</evidence>
<feature type="compositionally biased region" description="Polar residues" evidence="7">
    <location>
        <begin position="159"/>
        <end position="168"/>
    </location>
</feature>
<feature type="transmembrane region" description="Helical" evidence="6">
    <location>
        <begin position="12"/>
        <end position="39"/>
    </location>
</feature>
<feature type="region of interest" description="Disordered" evidence="7">
    <location>
        <begin position="133"/>
        <end position="175"/>
    </location>
</feature>
<reference evidence="9" key="1">
    <citation type="journal article" date="2019" name="Int. J. Syst. Evol. Microbiol.">
        <title>The Global Catalogue of Microorganisms (GCM) 10K type strain sequencing project: providing services to taxonomists for standard genome sequencing and annotation.</title>
        <authorList>
            <consortium name="The Broad Institute Genomics Platform"/>
            <consortium name="The Broad Institute Genome Sequencing Center for Infectious Disease"/>
            <person name="Wu L."/>
            <person name="Ma J."/>
        </authorList>
    </citation>
    <scope>NUCLEOTIDE SEQUENCE [LARGE SCALE GENOMIC DNA]</scope>
    <source>
        <strain evidence="9">CCUG 49560</strain>
    </source>
</reference>
<comment type="caution">
    <text evidence="8">The sequence shown here is derived from an EMBL/GenBank/DDBJ whole genome shotgun (WGS) entry which is preliminary data.</text>
</comment>
<keyword evidence="5 6" id="KW-0472">Membrane</keyword>
<comment type="subcellular location">
    <subcellularLocation>
        <location evidence="6">Cell membrane</location>
        <topology evidence="6">Multi-pass membrane protein</topology>
    </subcellularLocation>
    <subcellularLocation>
        <location evidence="1">Membrane</location>
        <topology evidence="1">Multi-pass membrane protein</topology>
    </subcellularLocation>
</comment>
<dbReference type="PANTHER" id="PTHR43701:SF2">
    <property type="entry name" value="MEMBRANE TRANSPORTER PROTEIN YJNA-RELATED"/>
    <property type="match status" value="1"/>
</dbReference>
<evidence type="ECO:0000256" key="7">
    <source>
        <dbReference type="SAM" id="MobiDB-lite"/>
    </source>
</evidence>
<evidence type="ECO:0000256" key="6">
    <source>
        <dbReference type="RuleBase" id="RU363041"/>
    </source>
</evidence>
<sequence length="404" mass="41890">MDFDFTMAIGSFLVAIVVGLTGMGGGALMTPMLVTFFGVPPLTAVSSDLVAAAVMKPVGGLVHLRRGTVDLRLVGWLCAGSIPAAFCGVLVARLLGDGDDVQNAIQKALGVALLLAAAGLAVRGYLALKDRASHPTTAPANPTTTTEPRPTTAEPRPASTESHPTQTEPHPAATWRRPASTWRLTASTWRRMTSARRRTASTGGPTAWTRRPTARTELRTASTARRTAAPGEPASIAPPQVTVRPVPTVVIGAVGGLVVGMTSVGSGSLIIVALLAVYPALRANQLVGTDLVQAVPLVMSAAIGHLLFGDFQLSVTTALLAGSVPGVYIGSRISSRAPGGLIRRVLAFVLLASALKMFGAGNALTVGVLGAVLLAAPLLWMFLRTRNGLPAFPWAKKENFPADR</sequence>
<comment type="similarity">
    <text evidence="2 6">Belongs to the 4-toluene sulfonate uptake permease (TSUP) (TC 2.A.102) family.</text>
</comment>
<feature type="transmembrane region" description="Helical" evidence="6">
    <location>
        <begin position="364"/>
        <end position="383"/>
    </location>
</feature>
<evidence type="ECO:0000256" key="2">
    <source>
        <dbReference type="ARBA" id="ARBA00009142"/>
    </source>
</evidence>
<feature type="transmembrane region" description="Helical" evidence="6">
    <location>
        <begin position="249"/>
        <end position="278"/>
    </location>
</feature>
<feature type="compositionally biased region" description="Low complexity" evidence="7">
    <location>
        <begin position="135"/>
        <end position="158"/>
    </location>
</feature>
<keyword evidence="9" id="KW-1185">Reference proteome</keyword>
<dbReference type="EMBL" id="JBHSFN010000013">
    <property type="protein sequence ID" value="MFC4588777.1"/>
    <property type="molecule type" value="Genomic_DNA"/>
</dbReference>
<feature type="transmembrane region" description="Helical" evidence="6">
    <location>
        <begin position="108"/>
        <end position="126"/>
    </location>
</feature>
<feature type="region of interest" description="Disordered" evidence="7">
    <location>
        <begin position="193"/>
        <end position="239"/>
    </location>
</feature>
<accession>A0ABV9EH86</accession>
<feature type="compositionally biased region" description="Low complexity" evidence="7">
    <location>
        <begin position="219"/>
        <end position="229"/>
    </location>
</feature>
<evidence type="ECO:0000256" key="1">
    <source>
        <dbReference type="ARBA" id="ARBA00004141"/>
    </source>
</evidence>
<dbReference type="Pfam" id="PF01925">
    <property type="entry name" value="TauE"/>
    <property type="match status" value="2"/>
</dbReference>
<feature type="compositionally biased region" description="Low complexity" evidence="7">
    <location>
        <begin position="200"/>
        <end position="211"/>
    </location>
</feature>
<dbReference type="Proteomes" id="UP001595891">
    <property type="component" value="Unassembled WGS sequence"/>
</dbReference>
<dbReference type="InterPro" id="IPR051598">
    <property type="entry name" value="TSUP/Inactive_protease-like"/>
</dbReference>
<gene>
    <name evidence="8" type="ORF">ACFO8L_21995</name>
</gene>
<dbReference type="RefSeq" id="WP_380707259.1">
    <property type="nucleotide sequence ID" value="NZ_JBHSFN010000013.1"/>
</dbReference>
<name>A0ABV9EH86_9ACTN</name>
<protein>
    <recommendedName>
        <fullName evidence="6">Probable membrane transporter protein</fullName>
    </recommendedName>
</protein>
<feature type="transmembrane region" description="Helical" evidence="6">
    <location>
        <begin position="290"/>
        <end position="307"/>
    </location>
</feature>
<dbReference type="InterPro" id="IPR002781">
    <property type="entry name" value="TM_pro_TauE-like"/>
</dbReference>
<proteinExistence type="inferred from homology"/>
<keyword evidence="6" id="KW-1003">Cell membrane</keyword>
<keyword evidence="4 6" id="KW-1133">Transmembrane helix</keyword>
<evidence type="ECO:0000256" key="3">
    <source>
        <dbReference type="ARBA" id="ARBA00022692"/>
    </source>
</evidence>
<feature type="transmembrane region" description="Helical" evidence="6">
    <location>
        <begin position="73"/>
        <end position="96"/>
    </location>
</feature>
<dbReference type="PANTHER" id="PTHR43701">
    <property type="entry name" value="MEMBRANE TRANSPORTER PROTEIN MJ0441-RELATED"/>
    <property type="match status" value="1"/>
</dbReference>
<keyword evidence="3 6" id="KW-0812">Transmembrane</keyword>
<evidence type="ECO:0000313" key="9">
    <source>
        <dbReference type="Proteomes" id="UP001595891"/>
    </source>
</evidence>
<evidence type="ECO:0000256" key="4">
    <source>
        <dbReference type="ARBA" id="ARBA00022989"/>
    </source>
</evidence>